<reference evidence="2" key="2">
    <citation type="submission" date="2021-04" db="EMBL/GenBank/DDBJ databases">
        <authorList>
            <person name="Gilroy R."/>
        </authorList>
    </citation>
    <scope>NUCLEOTIDE SEQUENCE</scope>
    <source>
        <strain evidence="2">378</strain>
    </source>
</reference>
<feature type="region of interest" description="Disordered" evidence="1">
    <location>
        <begin position="1"/>
        <end position="23"/>
    </location>
</feature>
<dbReference type="AlphaFoldDB" id="A0A948WYS6"/>
<protein>
    <submittedName>
        <fullName evidence="2">Uncharacterized protein</fullName>
    </submittedName>
</protein>
<feature type="compositionally biased region" description="Basic residues" evidence="1">
    <location>
        <begin position="1"/>
        <end position="17"/>
    </location>
</feature>
<proteinExistence type="predicted"/>
<dbReference type="Proteomes" id="UP000733611">
    <property type="component" value="Unassembled WGS sequence"/>
</dbReference>
<sequence length="168" mass="18862">MPGNKKPNRKGKKKHTSRALDRHTLQGASFQHDISAQQTLLILKQLCADTAELEDILFRSMVASNALADVTADLERRDPHAVAAIKQEFDDCLRLMESKERWAYSLRTNFAHRVETGKLLPKSWAHDPEGQAHITEVLEVLDSDLEAFSTLLAAMREKARIAADSCVK</sequence>
<organism evidence="2 3">
    <name type="scientific">Candidatus Anaerobiospirillum pullicola</name>
    <dbReference type="NCBI Taxonomy" id="2838451"/>
    <lineage>
        <taxon>Bacteria</taxon>
        <taxon>Pseudomonadati</taxon>
        <taxon>Pseudomonadota</taxon>
        <taxon>Gammaproteobacteria</taxon>
        <taxon>Aeromonadales</taxon>
        <taxon>Succinivibrionaceae</taxon>
        <taxon>Anaerobiospirillum</taxon>
    </lineage>
</organism>
<comment type="caution">
    <text evidence="2">The sequence shown here is derived from an EMBL/GenBank/DDBJ whole genome shotgun (WGS) entry which is preliminary data.</text>
</comment>
<evidence type="ECO:0000256" key="1">
    <source>
        <dbReference type="SAM" id="MobiDB-lite"/>
    </source>
</evidence>
<gene>
    <name evidence="2" type="ORF">H9847_04370</name>
</gene>
<reference evidence="2" key="1">
    <citation type="journal article" date="2021" name="PeerJ">
        <title>Extensive microbial diversity within the chicken gut microbiome revealed by metagenomics and culture.</title>
        <authorList>
            <person name="Gilroy R."/>
            <person name="Ravi A."/>
            <person name="Getino M."/>
            <person name="Pursley I."/>
            <person name="Horton D.L."/>
            <person name="Alikhan N.F."/>
            <person name="Baker D."/>
            <person name="Gharbi K."/>
            <person name="Hall N."/>
            <person name="Watson M."/>
            <person name="Adriaenssens E.M."/>
            <person name="Foster-Nyarko E."/>
            <person name="Jarju S."/>
            <person name="Secka A."/>
            <person name="Antonio M."/>
            <person name="Oren A."/>
            <person name="Chaudhuri R.R."/>
            <person name="La Ragione R."/>
            <person name="Hildebrand F."/>
            <person name="Pallen M.J."/>
        </authorList>
    </citation>
    <scope>NUCLEOTIDE SEQUENCE</scope>
    <source>
        <strain evidence="2">378</strain>
    </source>
</reference>
<dbReference type="EMBL" id="JAHLFE010000085">
    <property type="protein sequence ID" value="MBU3844093.1"/>
    <property type="molecule type" value="Genomic_DNA"/>
</dbReference>
<name>A0A948WYS6_9GAMM</name>
<accession>A0A948WYS6</accession>
<evidence type="ECO:0000313" key="2">
    <source>
        <dbReference type="EMBL" id="MBU3844093.1"/>
    </source>
</evidence>
<evidence type="ECO:0000313" key="3">
    <source>
        <dbReference type="Proteomes" id="UP000733611"/>
    </source>
</evidence>